<dbReference type="Pfam" id="PF08125">
    <property type="entry name" value="Mannitol_dh_C"/>
    <property type="match status" value="1"/>
</dbReference>
<evidence type="ECO:0000313" key="5">
    <source>
        <dbReference type="EMBL" id="KAA0971104.1"/>
    </source>
</evidence>
<evidence type="ECO:0000259" key="4">
    <source>
        <dbReference type="Pfam" id="PF08125"/>
    </source>
</evidence>
<keyword evidence="1" id="KW-0560">Oxidoreductase</keyword>
<dbReference type="GO" id="GO:0016616">
    <property type="term" value="F:oxidoreductase activity, acting on the CH-OH group of donors, NAD or NADP as acceptor"/>
    <property type="evidence" value="ECO:0007669"/>
    <property type="project" value="TreeGrafter"/>
</dbReference>
<dbReference type="OrthoDB" id="271711at2"/>
<dbReference type="GO" id="GO:0019594">
    <property type="term" value="P:mannitol metabolic process"/>
    <property type="evidence" value="ECO:0007669"/>
    <property type="project" value="InterPro"/>
</dbReference>
<dbReference type="Pfam" id="PF01232">
    <property type="entry name" value="Mannitol_dh"/>
    <property type="match status" value="1"/>
</dbReference>
<dbReference type="InterPro" id="IPR013131">
    <property type="entry name" value="Mannitol_DH_N"/>
</dbReference>
<dbReference type="InterPro" id="IPR036291">
    <property type="entry name" value="NAD(P)-bd_dom_sf"/>
</dbReference>
<accession>A0A5B0DWG6</accession>
<reference evidence="5 6" key="1">
    <citation type="submission" date="2019-08" db="EMBL/GenBank/DDBJ databases">
        <title>Aureimonas fodiniaquatilis sp. nov., isolated from a coal mine wastewater.</title>
        <authorList>
            <person name="Kim W."/>
        </authorList>
    </citation>
    <scope>NUCLEOTIDE SEQUENCE [LARGE SCALE GENOMIC DNA]</scope>
    <source>
        <strain evidence="5 6">CAU 1482</strain>
    </source>
</reference>
<dbReference type="InterPro" id="IPR023027">
    <property type="entry name" value="Mannitol_DH_CS"/>
</dbReference>
<dbReference type="Proteomes" id="UP000324738">
    <property type="component" value="Unassembled WGS sequence"/>
</dbReference>
<dbReference type="InterPro" id="IPR008927">
    <property type="entry name" value="6-PGluconate_DH-like_C_sf"/>
</dbReference>
<proteinExistence type="predicted"/>
<protein>
    <submittedName>
        <fullName evidence="5">Mannitol dehydrogenase family protein</fullName>
    </submittedName>
</protein>
<name>A0A5B0DWG6_9HYPH</name>
<dbReference type="RefSeq" id="WP_149300416.1">
    <property type="nucleotide sequence ID" value="NZ_VTWH01000002.1"/>
</dbReference>
<evidence type="ECO:0000313" key="6">
    <source>
        <dbReference type="Proteomes" id="UP000324738"/>
    </source>
</evidence>
<dbReference type="PRINTS" id="PR00084">
    <property type="entry name" value="MTLDHDRGNASE"/>
</dbReference>
<evidence type="ECO:0000256" key="2">
    <source>
        <dbReference type="ARBA" id="ARBA00023027"/>
    </source>
</evidence>
<evidence type="ECO:0000256" key="1">
    <source>
        <dbReference type="ARBA" id="ARBA00023002"/>
    </source>
</evidence>
<feature type="domain" description="Mannitol dehydrogenase N-terminal" evidence="3">
    <location>
        <begin position="30"/>
        <end position="276"/>
    </location>
</feature>
<feature type="domain" description="Mannitol dehydrogenase C-terminal" evidence="4">
    <location>
        <begin position="285"/>
        <end position="476"/>
    </location>
</feature>
<evidence type="ECO:0000259" key="3">
    <source>
        <dbReference type="Pfam" id="PF01232"/>
    </source>
</evidence>
<dbReference type="PANTHER" id="PTHR43362">
    <property type="entry name" value="MANNITOL DEHYDROGENASE DSF1-RELATED"/>
    <property type="match status" value="1"/>
</dbReference>
<organism evidence="5 6">
    <name type="scientific">Aureimonas fodinaquatilis</name>
    <dbReference type="NCBI Taxonomy" id="2565783"/>
    <lineage>
        <taxon>Bacteria</taxon>
        <taxon>Pseudomonadati</taxon>
        <taxon>Pseudomonadota</taxon>
        <taxon>Alphaproteobacteria</taxon>
        <taxon>Hyphomicrobiales</taxon>
        <taxon>Aurantimonadaceae</taxon>
        <taxon>Aureimonas</taxon>
    </lineage>
</organism>
<dbReference type="PANTHER" id="PTHR43362:SF1">
    <property type="entry name" value="MANNITOL DEHYDROGENASE 2-RELATED"/>
    <property type="match status" value="1"/>
</dbReference>
<gene>
    <name evidence="5" type="ORF">FPY71_11710</name>
</gene>
<sequence>MSLRLSQAALSRLPEAISRPAYRPDDLQTGIVHLGVGAFHRAHQAVYTESILNSGDMRWGILGVSLRSPATRNALAPQDGLYTVAVRDASGETLQIVGSSTGLLVAQELPEAIIAAMATPDVRIVTLTVTEKGYCYLPATGALDEQHPDILHDLANPHAPVSAIGFLVEAASRRRAANLPPFSVVSCDNLPSNGKTVASVVRRFAELRDPELAAYIAESVSFPSTMVDRIVPATTDADRQHIQAQTGLTDEWPIFTEPFSQWVVEDSFVSGRPAWENAGVTFVSDVEPFELMKLRLLNGSHSTLAYLGYLAGHETVDAAMAAPGFEPLLASLMREAMPTLPPLPGFDLAVYCDQLLERFRNPALKHRTWQIAMDGSQKIPQRLLGTIRARIAHGQGYTCLALGVAAWMRYVSGVDEAGDFIDVRDPMLNEIRGRLQGAGSTDDIVAALLSLDAVFGTDLPVNAGFVSAVSQHLEQLQADGAAATVESFLRGAE</sequence>
<dbReference type="Gene3D" id="1.10.1040.10">
    <property type="entry name" value="N-(1-d-carboxylethyl)-l-norvaline Dehydrogenase, domain 2"/>
    <property type="match status" value="1"/>
</dbReference>
<comment type="caution">
    <text evidence="5">The sequence shown here is derived from an EMBL/GenBank/DDBJ whole genome shotgun (WGS) entry which is preliminary data.</text>
</comment>
<dbReference type="AlphaFoldDB" id="A0A5B0DWG6"/>
<dbReference type="InterPro" id="IPR013118">
    <property type="entry name" value="Mannitol_DH_C"/>
</dbReference>
<dbReference type="InterPro" id="IPR000669">
    <property type="entry name" value="Mannitol_DH"/>
</dbReference>
<keyword evidence="6" id="KW-1185">Reference proteome</keyword>
<dbReference type="InterPro" id="IPR013328">
    <property type="entry name" value="6PGD_dom2"/>
</dbReference>
<dbReference type="PROSITE" id="PS00974">
    <property type="entry name" value="MANNITOL_DHGENASE"/>
    <property type="match status" value="1"/>
</dbReference>
<keyword evidence="2" id="KW-0520">NAD</keyword>
<dbReference type="EMBL" id="VTWH01000002">
    <property type="protein sequence ID" value="KAA0971104.1"/>
    <property type="molecule type" value="Genomic_DNA"/>
</dbReference>
<dbReference type="SUPFAM" id="SSF48179">
    <property type="entry name" value="6-phosphogluconate dehydrogenase C-terminal domain-like"/>
    <property type="match status" value="1"/>
</dbReference>
<dbReference type="InterPro" id="IPR050988">
    <property type="entry name" value="Mannitol_DH/Oxidoreductase"/>
</dbReference>
<dbReference type="SUPFAM" id="SSF51735">
    <property type="entry name" value="NAD(P)-binding Rossmann-fold domains"/>
    <property type="match status" value="1"/>
</dbReference>
<dbReference type="Gene3D" id="3.40.50.720">
    <property type="entry name" value="NAD(P)-binding Rossmann-like Domain"/>
    <property type="match status" value="1"/>
</dbReference>